<dbReference type="InterPro" id="IPR036186">
    <property type="entry name" value="Serpin_sf"/>
</dbReference>
<dbReference type="PROSITE" id="PS00284">
    <property type="entry name" value="SERPIN"/>
    <property type="match status" value="1"/>
</dbReference>
<dbReference type="EMBL" id="ASHM01005435">
    <property type="protein sequence ID" value="PNY12644.1"/>
    <property type="molecule type" value="Genomic_DNA"/>
</dbReference>
<dbReference type="SUPFAM" id="SSF56574">
    <property type="entry name" value="Serpins"/>
    <property type="match status" value="1"/>
</dbReference>
<dbReference type="Gene3D" id="6.20.40.10">
    <property type="match status" value="1"/>
</dbReference>
<dbReference type="PANTHER" id="PTHR11461:SF211">
    <property type="entry name" value="GH10112P-RELATED"/>
    <property type="match status" value="1"/>
</dbReference>
<dbReference type="GO" id="GO:0004867">
    <property type="term" value="F:serine-type endopeptidase inhibitor activity"/>
    <property type="evidence" value="ECO:0007669"/>
    <property type="project" value="InterPro"/>
</dbReference>
<evidence type="ECO:0000313" key="3">
    <source>
        <dbReference type="EMBL" id="PNY12644.1"/>
    </source>
</evidence>
<dbReference type="Proteomes" id="UP000236291">
    <property type="component" value="Unassembled WGS sequence"/>
</dbReference>
<dbReference type="PANTHER" id="PTHR11461">
    <property type="entry name" value="SERINE PROTEASE INHIBITOR, SERPIN"/>
    <property type="match status" value="1"/>
</dbReference>
<gene>
    <name evidence="3" type="ORF">L195_g009278</name>
</gene>
<dbReference type="ExpressionAtlas" id="A0A2K3PBM6">
    <property type="expression patterns" value="baseline"/>
</dbReference>
<reference evidence="3 4" key="2">
    <citation type="journal article" date="2017" name="Front. Plant Sci.">
        <title>Gene Classification and Mining of Molecular Markers Useful in Red Clover (Trifolium pratense) Breeding.</title>
        <authorList>
            <person name="Istvanek J."/>
            <person name="Dluhosova J."/>
            <person name="Dluhos P."/>
            <person name="Patkova L."/>
            <person name="Nedelnik J."/>
            <person name="Repkova J."/>
        </authorList>
    </citation>
    <scope>NUCLEOTIDE SEQUENCE [LARGE SCALE GENOMIC DNA]</scope>
    <source>
        <strain evidence="4">cv. Tatra</strain>
        <tissue evidence="3">Young leaves</tissue>
    </source>
</reference>
<accession>A0A2K3PBM6</accession>
<organism evidence="3 4">
    <name type="scientific">Trifolium pratense</name>
    <name type="common">Red clover</name>
    <dbReference type="NCBI Taxonomy" id="57577"/>
    <lineage>
        <taxon>Eukaryota</taxon>
        <taxon>Viridiplantae</taxon>
        <taxon>Streptophyta</taxon>
        <taxon>Embryophyta</taxon>
        <taxon>Tracheophyta</taxon>
        <taxon>Spermatophyta</taxon>
        <taxon>Magnoliopsida</taxon>
        <taxon>eudicotyledons</taxon>
        <taxon>Gunneridae</taxon>
        <taxon>Pentapetalae</taxon>
        <taxon>rosids</taxon>
        <taxon>fabids</taxon>
        <taxon>Fabales</taxon>
        <taxon>Fabaceae</taxon>
        <taxon>Papilionoideae</taxon>
        <taxon>50 kb inversion clade</taxon>
        <taxon>NPAAA clade</taxon>
        <taxon>Hologalegina</taxon>
        <taxon>IRL clade</taxon>
        <taxon>Trifolieae</taxon>
        <taxon>Trifolium</taxon>
    </lineage>
</organism>
<feature type="domain" description="Serpin" evidence="2">
    <location>
        <begin position="1"/>
        <end position="156"/>
    </location>
</feature>
<proteinExistence type="inferred from homology"/>
<dbReference type="Gene3D" id="2.30.39.10">
    <property type="entry name" value="Alpha-1-antitrypsin, domain 1"/>
    <property type="match status" value="1"/>
</dbReference>
<evidence type="ECO:0000256" key="1">
    <source>
        <dbReference type="ARBA" id="ARBA00009500"/>
    </source>
</evidence>
<dbReference type="FunFam" id="2.10.310.10:FF:000001">
    <property type="entry name" value="Serpin family A member 1"/>
    <property type="match status" value="1"/>
</dbReference>
<dbReference type="STRING" id="57577.A0A2K3PBM6"/>
<sequence length="173" mass="18950">MCILLPDAKDGLSPLIQKLSSEPGFLKDKLPRRKVLLIYLGVPRFNISFTFEASNVLKEVGVVSPFSTSDADFTKMVEPNSPLDKLHVESIFHKAFIAVNEQGTKATATAAAVIRKPLGISKPLEGTKFKANRPFLFLIIEDFTGTILFVGQVLNPLDRADMPLAVPVSNLNI</sequence>
<dbReference type="InterPro" id="IPR023795">
    <property type="entry name" value="Serpin_CS"/>
</dbReference>
<dbReference type="Gene3D" id="2.10.310.10">
    <property type="entry name" value="Serpins superfamily"/>
    <property type="match status" value="1"/>
</dbReference>
<dbReference type="InterPro" id="IPR042185">
    <property type="entry name" value="Serpin_sf_2"/>
</dbReference>
<dbReference type="InterPro" id="IPR023796">
    <property type="entry name" value="Serpin_dom"/>
</dbReference>
<dbReference type="GO" id="GO:0005615">
    <property type="term" value="C:extracellular space"/>
    <property type="evidence" value="ECO:0007669"/>
    <property type="project" value="InterPro"/>
</dbReference>
<dbReference type="Pfam" id="PF00079">
    <property type="entry name" value="Serpin"/>
    <property type="match status" value="1"/>
</dbReference>
<comment type="caution">
    <text evidence="3">The sequence shown here is derived from an EMBL/GenBank/DDBJ whole genome shotgun (WGS) entry which is preliminary data.</text>
</comment>
<dbReference type="AlphaFoldDB" id="A0A2K3PBM6"/>
<evidence type="ECO:0000313" key="4">
    <source>
        <dbReference type="Proteomes" id="UP000236291"/>
    </source>
</evidence>
<protein>
    <submittedName>
        <fullName evidence="3">Serpin-ZX-like protein</fullName>
    </submittedName>
</protein>
<evidence type="ECO:0000259" key="2">
    <source>
        <dbReference type="Pfam" id="PF00079"/>
    </source>
</evidence>
<name>A0A2K3PBM6_TRIPR</name>
<comment type="similarity">
    <text evidence="1">Belongs to the serpin family.</text>
</comment>
<reference evidence="3 4" key="1">
    <citation type="journal article" date="2014" name="Am. J. Bot.">
        <title>Genome assembly and annotation for red clover (Trifolium pratense; Fabaceae).</title>
        <authorList>
            <person name="Istvanek J."/>
            <person name="Jaros M."/>
            <person name="Krenek A."/>
            <person name="Repkova J."/>
        </authorList>
    </citation>
    <scope>NUCLEOTIDE SEQUENCE [LARGE SCALE GENOMIC DNA]</scope>
    <source>
        <strain evidence="4">cv. Tatra</strain>
        <tissue evidence="3">Young leaves</tissue>
    </source>
</reference>
<dbReference type="InterPro" id="IPR000215">
    <property type="entry name" value="Serpin_fam"/>
</dbReference>